<dbReference type="PANTHER" id="PTHR18895">
    <property type="entry name" value="HEMK METHYLTRANSFERASE"/>
    <property type="match status" value="1"/>
</dbReference>
<protein>
    <submittedName>
        <fullName evidence="6">Methylase of polypeptide chain release factor</fullName>
    </submittedName>
</protein>
<organism evidence="6 7">
    <name type="scientific">Plasmopara halstedii</name>
    <name type="common">Downy mildew of sunflower</name>
    <dbReference type="NCBI Taxonomy" id="4781"/>
    <lineage>
        <taxon>Eukaryota</taxon>
        <taxon>Sar</taxon>
        <taxon>Stramenopiles</taxon>
        <taxon>Oomycota</taxon>
        <taxon>Peronosporomycetes</taxon>
        <taxon>Peronosporales</taxon>
        <taxon>Peronosporaceae</taxon>
        <taxon>Plasmopara</taxon>
    </lineage>
</organism>
<dbReference type="RefSeq" id="XP_024577105.1">
    <property type="nucleotide sequence ID" value="XM_024726427.1"/>
</dbReference>
<feature type="domain" description="Methyltransferase" evidence="4">
    <location>
        <begin position="137"/>
        <end position="239"/>
    </location>
</feature>
<dbReference type="PANTHER" id="PTHR18895:SF74">
    <property type="entry name" value="MTRF1L RELEASE FACTOR GLUTAMINE METHYLTRANSFERASE"/>
    <property type="match status" value="1"/>
</dbReference>
<feature type="domain" description="Release factor glutamine methyltransferase N-terminal" evidence="5">
    <location>
        <begin position="27"/>
        <end position="98"/>
    </location>
</feature>
<evidence type="ECO:0000313" key="7">
    <source>
        <dbReference type="Proteomes" id="UP000054928"/>
    </source>
</evidence>
<dbReference type="GO" id="GO:0032259">
    <property type="term" value="P:methylation"/>
    <property type="evidence" value="ECO:0007669"/>
    <property type="project" value="UniProtKB-KW"/>
</dbReference>
<dbReference type="OrthoDB" id="269872at2759"/>
<dbReference type="EMBL" id="CCYD01000523">
    <property type="protein sequence ID" value="CEG40736.1"/>
    <property type="molecule type" value="Genomic_DNA"/>
</dbReference>
<evidence type="ECO:0000256" key="3">
    <source>
        <dbReference type="ARBA" id="ARBA00022691"/>
    </source>
</evidence>
<dbReference type="InterPro" id="IPR004556">
    <property type="entry name" value="HemK-like"/>
</dbReference>
<keyword evidence="3" id="KW-0949">S-adenosyl-L-methionine</keyword>
<dbReference type="GO" id="GO:0008276">
    <property type="term" value="F:protein methyltransferase activity"/>
    <property type="evidence" value="ECO:0007669"/>
    <property type="project" value="InterPro"/>
</dbReference>
<dbReference type="Proteomes" id="UP000054928">
    <property type="component" value="Unassembled WGS sequence"/>
</dbReference>
<keyword evidence="2" id="KW-0808">Transferase</keyword>
<keyword evidence="1 6" id="KW-0489">Methyltransferase</keyword>
<evidence type="ECO:0000259" key="5">
    <source>
        <dbReference type="Pfam" id="PF17827"/>
    </source>
</evidence>
<reference evidence="7" key="1">
    <citation type="submission" date="2014-09" db="EMBL/GenBank/DDBJ databases">
        <authorList>
            <person name="Sharma Rahul"/>
            <person name="Thines Marco"/>
        </authorList>
    </citation>
    <scope>NUCLEOTIDE SEQUENCE [LARGE SCALE GENOMIC DNA]</scope>
</reference>
<dbReference type="InterPro" id="IPR050320">
    <property type="entry name" value="N5-glutamine_MTase"/>
</dbReference>
<evidence type="ECO:0000256" key="2">
    <source>
        <dbReference type="ARBA" id="ARBA00022679"/>
    </source>
</evidence>
<dbReference type="InterPro" id="IPR002052">
    <property type="entry name" value="DNA_methylase_N6_adenine_CS"/>
</dbReference>
<dbReference type="Pfam" id="PF17827">
    <property type="entry name" value="PrmC_N"/>
    <property type="match status" value="1"/>
</dbReference>
<evidence type="ECO:0000256" key="1">
    <source>
        <dbReference type="ARBA" id="ARBA00022603"/>
    </source>
</evidence>
<dbReference type="SUPFAM" id="SSF53335">
    <property type="entry name" value="S-adenosyl-L-methionine-dependent methyltransferases"/>
    <property type="match status" value="1"/>
</dbReference>
<dbReference type="InterPro" id="IPR040758">
    <property type="entry name" value="PrmC_N"/>
</dbReference>
<dbReference type="PROSITE" id="PS00092">
    <property type="entry name" value="N6_MTASE"/>
    <property type="match status" value="1"/>
</dbReference>
<keyword evidence="7" id="KW-1185">Reference proteome</keyword>
<dbReference type="Gene3D" id="1.10.8.10">
    <property type="entry name" value="DNA helicase RuvA subunit, C-terminal domain"/>
    <property type="match status" value="1"/>
</dbReference>
<dbReference type="GO" id="GO:0003676">
    <property type="term" value="F:nucleic acid binding"/>
    <property type="evidence" value="ECO:0007669"/>
    <property type="project" value="InterPro"/>
</dbReference>
<proteinExistence type="predicted"/>
<dbReference type="STRING" id="4781.A0A0P1AI93"/>
<name>A0A0P1AI93_PLAHL</name>
<dbReference type="CDD" id="cd02440">
    <property type="entry name" value="AdoMet_MTases"/>
    <property type="match status" value="1"/>
</dbReference>
<dbReference type="GeneID" id="36405975"/>
<dbReference type="Gene3D" id="3.40.50.150">
    <property type="entry name" value="Vaccinia Virus protein VP39"/>
    <property type="match status" value="1"/>
</dbReference>
<evidence type="ECO:0000259" key="4">
    <source>
        <dbReference type="Pfam" id="PF13847"/>
    </source>
</evidence>
<dbReference type="NCBIfam" id="TIGR00536">
    <property type="entry name" value="hemK_fam"/>
    <property type="match status" value="1"/>
</dbReference>
<dbReference type="Pfam" id="PF13847">
    <property type="entry name" value="Methyltransf_31"/>
    <property type="match status" value="1"/>
</dbReference>
<dbReference type="GO" id="GO:0005739">
    <property type="term" value="C:mitochondrion"/>
    <property type="evidence" value="ECO:0007669"/>
    <property type="project" value="TreeGrafter"/>
</dbReference>
<accession>A0A0P1AI93</accession>
<sequence>MFYHHRHFSTKVVASRRLNHHGQSLLEAVQKVRARLCSVPTAHSDAKALVANAVQPPLASSNDVYFEDERKLTRLEAAELDRCVERRLKGEPLAYITGRKWFWSLEFNVSKDTLIPRSDSEVLIETLVEEINPETPLKILDIGTGSGCLLLSALSEFPHATGVGIDVCPRALAVAKQNAISTDLATRATFLLRDLSALPGLSSSEDKTLCHRFDVILCNPPYIPRQETDLVEPEVLNYEPHLALFADGGSNLDDSEVDPEGLRMYRIVYESVDNLFRSDAKMNRDAALARSSDKLLILEVGSEKQAQAVRRLFSTKDPRKGLHLHFKRFLFDACGKYRGILFLAQ</sequence>
<dbReference type="InterPro" id="IPR029063">
    <property type="entry name" value="SAM-dependent_MTases_sf"/>
</dbReference>
<dbReference type="AlphaFoldDB" id="A0A0P1AI93"/>
<evidence type="ECO:0000313" key="6">
    <source>
        <dbReference type="EMBL" id="CEG40736.1"/>
    </source>
</evidence>
<dbReference type="InterPro" id="IPR025714">
    <property type="entry name" value="Methyltranfer_dom"/>
</dbReference>
<dbReference type="OMA" id="CPHERID"/>